<name>A0A8E2FD83_9PEZI</name>
<dbReference type="Pfam" id="PF10906">
    <property type="entry name" value="Mrx7"/>
    <property type="match status" value="1"/>
</dbReference>
<gene>
    <name evidence="2" type="ORF">AOQ84DRAFT_280172</name>
</gene>
<accession>A0A8E2FD83</accession>
<keyword evidence="1" id="KW-0732">Signal</keyword>
<organism evidence="2 3">
    <name type="scientific">Glonium stellatum</name>
    <dbReference type="NCBI Taxonomy" id="574774"/>
    <lineage>
        <taxon>Eukaryota</taxon>
        <taxon>Fungi</taxon>
        <taxon>Dikarya</taxon>
        <taxon>Ascomycota</taxon>
        <taxon>Pezizomycotina</taxon>
        <taxon>Dothideomycetes</taxon>
        <taxon>Pleosporomycetidae</taxon>
        <taxon>Gloniales</taxon>
        <taxon>Gloniaceae</taxon>
        <taxon>Glonium</taxon>
    </lineage>
</organism>
<feature type="chain" id="PRO_5034929339" evidence="1">
    <location>
        <begin position="17"/>
        <end position="81"/>
    </location>
</feature>
<sequence length="81" mass="9590">MWQPMWLRVFEAWAVARLLSSPAFHRAVHNVHRSIRRIRDGTPMEEMGGTKVERPSLFKYFKDEVKEQLKSGQSKQPPRQL</sequence>
<proteinExistence type="predicted"/>
<dbReference type="AlphaFoldDB" id="A0A8E2FD83"/>
<dbReference type="EMBL" id="KV748518">
    <property type="protein sequence ID" value="OCL14856.1"/>
    <property type="molecule type" value="Genomic_DNA"/>
</dbReference>
<evidence type="ECO:0000256" key="1">
    <source>
        <dbReference type="SAM" id="SignalP"/>
    </source>
</evidence>
<protein>
    <submittedName>
        <fullName evidence="2">Uncharacterized protein</fullName>
    </submittedName>
</protein>
<evidence type="ECO:0000313" key="2">
    <source>
        <dbReference type="EMBL" id="OCL14856.1"/>
    </source>
</evidence>
<keyword evidence="3" id="KW-1185">Reference proteome</keyword>
<reference evidence="2 3" key="1">
    <citation type="journal article" date="2016" name="Nat. Commun.">
        <title>Ectomycorrhizal ecology is imprinted in the genome of the dominant symbiotic fungus Cenococcum geophilum.</title>
        <authorList>
            <consortium name="DOE Joint Genome Institute"/>
            <person name="Peter M."/>
            <person name="Kohler A."/>
            <person name="Ohm R.A."/>
            <person name="Kuo A."/>
            <person name="Krutzmann J."/>
            <person name="Morin E."/>
            <person name="Arend M."/>
            <person name="Barry K.W."/>
            <person name="Binder M."/>
            <person name="Choi C."/>
            <person name="Clum A."/>
            <person name="Copeland A."/>
            <person name="Grisel N."/>
            <person name="Haridas S."/>
            <person name="Kipfer T."/>
            <person name="LaButti K."/>
            <person name="Lindquist E."/>
            <person name="Lipzen A."/>
            <person name="Maire R."/>
            <person name="Meier B."/>
            <person name="Mihaltcheva S."/>
            <person name="Molinier V."/>
            <person name="Murat C."/>
            <person name="Poggeler S."/>
            <person name="Quandt C.A."/>
            <person name="Sperisen C."/>
            <person name="Tritt A."/>
            <person name="Tisserant E."/>
            <person name="Crous P.W."/>
            <person name="Henrissat B."/>
            <person name="Nehls U."/>
            <person name="Egli S."/>
            <person name="Spatafora J.W."/>
            <person name="Grigoriev I.V."/>
            <person name="Martin F.M."/>
        </authorList>
    </citation>
    <scope>NUCLEOTIDE SEQUENCE [LARGE SCALE GENOMIC DNA]</scope>
    <source>
        <strain evidence="2 3">CBS 207.34</strain>
    </source>
</reference>
<dbReference type="Proteomes" id="UP000250140">
    <property type="component" value="Unassembled WGS sequence"/>
</dbReference>
<dbReference type="InterPro" id="IPR020301">
    <property type="entry name" value="Mrx7"/>
</dbReference>
<evidence type="ECO:0000313" key="3">
    <source>
        <dbReference type="Proteomes" id="UP000250140"/>
    </source>
</evidence>
<feature type="signal peptide" evidence="1">
    <location>
        <begin position="1"/>
        <end position="16"/>
    </location>
</feature>
<dbReference type="OrthoDB" id="4138121at2759"/>